<evidence type="ECO:0000313" key="4">
    <source>
        <dbReference type="EMBL" id="KAH7643038.1"/>
    </source>
</evidence>
<feature type="coiled-coil region" evidence="3">
    <location>
        <begin position="115"/>
        <end position="142"/>
    </location>
</feature>
<reference evidence="4" key="1">
    <citation type="submission" date="2020-06" db="EMBL/GenBank/DDBJ databases">
        <authorList>
            <person name="Ji K."/>
            <person name="Li J."/>
        </authorList>
    </citation>
    <scope>NUCLEOTIDE SEQUENCE</scope>
    <source>
        <strain evidence="4">JKM2019</strain>
        <tissue evidence="4">Whole body</tissue>
    </source>
</reference>
<dbReference type="PANTHER" id="PTHR21682">
    <property type="entry name" value="COILED-COIL DOMAIN-CONTAINING PROTEIN 149"/>
    <property type="match status" value="1"/>
</dbReference>
<proteinExistence type="inferred from homology"/>
<evidence type="ECO:0000256" key="3">
    <source>
        <dbReference type="SAM" id="Coils"/>
    </source>
</evidence>
<dbReference type="Pfam" id="PF09789">
    <property type="entry name" value="CC149"/>
    <property type="match status" value="1"/>
</dbReference>
<feature type="coiled-coil region" evidence="3">
    <location>
        <begin position="34"/>
        <end position="89"/>
    </location>
</feature>
<reference evidence="4" key="2">
    <citation type="journal article" date="2021" name="World Allergy Organ. J.">
        <title>Chromosome-level assembly of Dermatophagoides farinae genome and transcriptome reveals two novel allergens Der f 37 and Der f 39.</title>
        <authorList>
            <person name="Chen J."/>
            <person name="Cai Z."/>
            <person name="Fan D."/>
            <person name="Hu J."/>
            <person name="Hou Y."/>
            <person name="He Y."/>
            <person name="Zhang Z."/>
            <person name="Zhao Z."/>
            <person name="Gao P."/>
            <person name="Hu W."/>
            <person name="Sun J."/>
            <person name="Li J."/>
            <person name="Ji K."/>
        </authorList>
    </citation>
    <scope>NUCLEOTIDE SEQUENCE</scope>
    <source>
        <strain evidence="4">JKM2019</strain>
    </source>
</reference>
<dbReference type="PANTHER" id="PTHR21682:SF2">
    <property type="entry name" value="COILED-COIL DOMAIN-CONTAINING PROTEIN 149"/>
    <property type="match status" value="1"/>
</dbReference>
<gene>
    <name evidence="4" type="ORF">HUG17_9729</name>
</gene>
<evidence type="ECO:0000256" key="1">
    <source>
        <dbReference type="ARBA" id="ARBA00005872"/>
    </source>
</evidence>
<dbReference type="Proteomes" id="UP000828236">
    <property type="component" value="Unassembled WGS sequence"/>
</dbReference>
<accession>A0A9D4P2Y2</accession>
<dbReference type="EMBL" id="SDOV01000003">
    <property type="protein sequence ID" value="KAH7643038.1"/>
    <property type="molecule type" value="Genomic_DNA"/>
</dbReference>
<organism evidence="4">
    <name type="scientific">Dermatophagoides farinae</name>
    <name type="common">American house dust mite</name>
    <dbReference type="NCBI Taxonomy" id="6954"/>
    <lineage>
        <taxon>Eukaryota</taxon>
        <taxon>Metazoa</taxon>
        <taxon>Ecdysozoa</taxon>
        <taxon>Arthropoda</taxon>
        <taxon>Chelicerata</taxon>
        <taxon>Arachnida</taxon>
        <taxon>Acari</taxon>
        <taxon>Acariformes</taxon>
        <taxon>Sarcoptiformes</taxon>
        <taxon>Astigmata</taxon>
        <taxon>Psoroptidia</taxon>
        <taxon>Analgoidea</taxon>
        <taxon>Pyroglyphidae</taxon>
        <taxon>Dermatophagoidinae</taxon>
        <taxon>Dermatophagoides</taxon>
    </lineage>
</organism>
<name>A0A9D4P2Y2_DERFA</name>
<protein>
    <submittedName>
        <fullName evidence="4">Uncharacterized protein</fullName>
    </submittedName>
</protein>
<keyword evidence="2 3" id="KW-0175">Coiled coil</keyword>
<evidence type="ECO:0000256" key="2">
    <source>
        <dbReference type="ARBA" id="ARBA00023054"/>
    </source>
</evidence>
<comment type="caution">
    <text evidence="4">The sequence shown here is derived from an EMBL/GenBank/DDBJ whole genome shotgun (WGS) entry which is preliminary data.</text>
</comment>
<comment type="similarity">
    <text evidence="1">Belongs to the CCDC149 family.</text>
</comment>
<dbReference type="AlphaFoldDB" id="A0A9D4P2Y2"/>
<sequence length="173" mass="21149">MRQISKQVIDNRNEKNVTTTNCDHQQRLMDYELNKNLLNELEFLKEKILILERDLQTLLMEKDELQLSRHELQEKNDQLNQRIISMMKLMPNSNVNNTEIGTQHQQQQQQQSNDLDALYMENRYLKEKIKNYNEEKSLLLERLITYQDLIHVIMIHQKQQQQQRQRRQRQHPK</sequence>
<dbReference type="InterPro" id="IPR019179">
    <property type="entry name" value="CC149"/>
</dbReference>